<evidence type="ECO:0000256" key="2">
    <source>
        <dbReference type="ARBA" id="ARBA00023125"/>
    </source>
</evidence>
<evidence type="ECO:0000259" key="4">
    <source>
        <dbReference type="PROSITE" id="PS01124"/>
    </source>
</evidence>
<dbReference type="OrthoDB" id="9787988at2"/>
<reference evidence="5 6" key="1">
    <citation type="submission" date="2018-07" db="EMBL/GenBank/DDBJ databases">
        <title>Pedobacter sp. nov., isolated from soil.</title>
        <authorList>
            <person name="Zhou L.Y."/>
            <person name="Du Z.J."/>
        </authorList>
    </citation>
    <scope>NUCLEOTIDE SEQUENCE [LARGE SCALE GENOMIC DNA]</scope>
    <source>
        <strain evidence="5 6">JDX94</strain>
    </source>
</reference>
<keyword evidence="6" id="KW-1185">Reference proteome</keyword>
<dbReference type="RefSeq" id="WP_115401594.1">
    <property type="nucleotide sequence ID" value="NZ_QPKV01000002.1"/>
</dbReference>
<proteinExistence type="predicted"/>
<evidence type="ECO:0000313" key="5">
    <source>
        <dbReference type="EMBL" id="RDC58184.1"/>
    </source>
</evidence>
<feature type="domain" description="HTH araC/xylS-type" evidence="4">
    <location>
        <begin position="187"/>
        <end position="285"/>
    </location>
</feature>
<dbReference type="InterPro" id="IPR018060">
    <property type="entry name" value="HTH_AraC"/>
</dbReference>
<dbReference type="Pfam" id="PF12833">
    <property type="entry name" value="HTH_18"/>
    <property type="match status" value="1"/>
</dbReference>
<dbReference type="InterPro" id="IPR014710">
    <property type="entry name" value="RmlC-like_jellyroll"/>
</dbReference>
<dbReference type="AlphaFoldDB" id="A0A369Q0B4"/>
<dbReference type="Gene3D" id="1.10.10.60">
    <property type="entry name" value="Homeodomain-like"/>
    <property type="match status" value="2"/>
</dbReference>
<keyword evidence="1" id="KW-0805">Transcription regulation</keyword>
<dbReference type="PANTHER" id="PTHR43280:SF27">
    <property type="entry name" value="TRANSCRIPTIONAL REGULATOR MTLR"/>
    <property type="match status" value="1"/>
</dbReference>
<dbReference type="PANTHER" id="PTHR43280">
    <property type="entry name" value="ARAC-FAMILY TRANSCRIPTIONAL REGULATOR"/>
    <property type="match status" value="1"/>
</dbReference>
<comment type="caution">
    <text evidence="5">The sequence shown here is derived from an EMBL/GenBank/DDBJ whole genome shotgun (WGS) entry which is preliminary data.</text>
</comment>
<dbReference type="PROSITE" id="PS00041">
    <property type="entry name" value="HTH_ARAC_FAMILY_1"/>
    <property type="match status" value="1"/>
</dbReference>
<dbReference type="GO" id="GO:0003700">
    <property type="term" value="F:DNA-binding transcription factor activity"/>
    <property type="evidence" value="ECO:0007669"/>
    <property type="project" value="InterPro"/>
</dbReference>
<dbReference type="EMBL" id="QPKV01000002">
    <property type="protein sequence ID" value="RDC58184.1"/>
    <property type="molecule type" value="Genomic_DNA"/>
</dbReference>
<dbReference type="InterPro" id="IPR011051">
    <property type="entry name" value="RmlC_Cupin_sf"/>
</dbReference>
<dbReference type="SMART" id="SM00342">
    <property type="entry name" value="HTH_ARAC"/>
    <property type="match status" value="1"/>
</dbReference>
<protein>
    <submittedName>
        <fullName evidence="5">AraC family transcriptional regulator</fullName>
    </submittedName>
</protein>
<dbReference type="SUPFAM" id="SSF46689">
    <property type="entry name" value="Homeodomain-like"/>
    <property type="match status" value="1"/>
</dbReference>
<dbReference type="InterPro" id="IPR018062">
    <property type="entry name" value="HTH_AraC-typ_CS"/>
</dbReference>
<organism evidence="5 6">
    <name type="scientific">Pedobacter chinensis</name>
    <dbReference type="NCBI Taxonomy" id="2282421"/>
    <lineage>
        <taxon>Bacteria</taxon>
        <taxon>Pseudomonadati</taxon>
        <taxon>Bacteroidota</taxon>
        <taxon>Sphingobacteriia</taxon>
        <taxon>Sphingobacteriales</taxon>
        <taxon>Sphingobacteriaceae</taxon>
        <taxon>Pedobacter</taxon>
    </lineage>
</organism>
<dbReference type="GO" id="GO:0043565">
    <property type="term" value="F:sequence-specific DNA binding"/>
    <property type="evidence" value="ECO:0007669"/>
    <property type="project" value="InterPro"/>
</dbReference>
<evidence type="ECO:0000256" key="1">
    <source>
        <dbReference type="ARBA" id="ARBA00023015"/>
    </source>
</evidence>
<keyword evidence="2" id="KW-0238">DNA-binding</keyword>
<dbReference type="PROSITE" id="PS01124">
    <property type="entry name" value="HTH_ARAC_FAMILY_2"/>
    <property type="match status" value="1"/>
</dbReference>
<accession>A0A369Q0B4</accession>
<gene>
    <name evidence="5" type="ORF">DU508_04375</name>
</gene>
<dbReference type="SUPFAM" id="SSF51182">
    <property type="entry name" value="RmlC-like cupins"/>
    <property type="match status" value="1"/>
</dbReference>
<dbReference type="Gene3D" id="2.60.120.10">
    <property type="entry name" value="Jelly Rolls"/>
    <property type="match status" value="1"/>
</dbReference>
<dbReference type="InterPro" id="IPR009057">
    <property type="entry name" value="Homeodomain-like_sf"/>
</dbReference>
<keyword evidence="3" id="KW-0804">Transcription</keyword>
<name>A0A369Q0B4_9SPHI</name>
<dbReference type="Proteomes" id="UP000253961">
    <property type="component" value="Unassembled WGS sequence"/>
</dbReference>
<evidence type="ECO:0000256" key="3">
    <source>
        <dbReference type="ARBA" id="ARBA00023163"/>
    </source>
</evidence>
<sequence>MKPHLLKVSPTSAQSFSARRDMMPNVNNRWHYHSALELIYLKKGKGTQFIGDNIKNFSDGEVVLVGSNLPHYWRFDHEYFEHSGQLTADVYVVHFEELFWGNDFLNLPENMEIKKVIANAKRGMQINGKFKKVVANLIVEIVESSGVKRILLLLEALLAISQCKEINYLASLGFQCNFQDAEKDRIQAIYNYTISNYKKRIELNEIAEIAKISPNSFCKFFKSRSRKTYTQFTNEIRIGQACKLLIENSMSVKEICYESGFHNFASFHKCFKDIIGKTPLKYQQEFI</sequence>
<evidence type="ECO:0000313" key="6">
    <source>
        <dbReference type="Proteomes" id="UP000253961"/>
    </source>
</evidence>